<dbReference type="PROSITE" id="PS50106">
    <property type="entry name" value="PDZ"/>
    <property type="match status" value="1"/>
</dbReference>
<sequence>MPSKPNKSELFNKPVQYEKIEVILPKAPQGTYGIGLSQVDPQKSLGGIFICALQPNGIAEKDGR</sequence>
<organism evidence="2 3">
    <name type="scientific">Rotaria socialis</name>
    <dbReference type="NCBI Taxonomy" id="392032"/>
    <lineage>
        <taxon>Eukaryota</taxon>
        <taxon>Metazoa</taxon>
        <taxon>Spiralia</taxon>
        <taxon>Gnathifera</taxon>
        <taxon>Rotifera</taxon>
        <taxon>Eurotatoria</taxon>
        <taxon>Bdelloidea</taxon>
        <taxon>Philodinida</taxon>
        <taxon>Philodinidae</taxon>
        <taxon>Rotaria</taxon>
    </lineage>
</organism>
<protein>
    <recommendedName>
        <fullName evidence="1">PDZ domain-containing protein</fullName>
    </recommendedName>
</protein>
<feature type="domain" description="PDZ" evidence="1">
    <location>
        <begin position="21"/>
        <end position="64"/>
    </location>
</feature>
<gene>
    <name evidence="2" type="ORF">UJA718_LOCUS43648</name>
</gene>
<feature type="non-terminal residue" evidence="2">
    <location>
        <position position="1"/>
    </location>
</feature>
<name>A0A821SBK8_9BILA</name>
<dbReference type="Gene3D" id="2.30.42.10">
    <property type="match status" value="1"/>
</dbReference>
<comment type="caution">
    <text evidence="2">The sequence shown here is derived from an EMBL/GenBank/DDBJ whole genome shotgun (WGS) entry which is preliminary data.</text>
</comment>
<evidence type="ECO:0000259" key="1">
    <source>
        <dbReference type="PROSITE" id="PS50106"/>
    </source>
</evidence>
<dbReference type="InterPro" id="IPR001478">
    <property type="entry name" value="PDZ"/>
</dbReference>
<dbReference type="SUPFAM" id="SSF50156">
    <property type="entry name" value="PDZ domain-like"/>
    <property type="match status" value="1"/>
</dbReference>
<accession>A0A821SBK8</accession>
<evidence type="ECO:0000313" key="3">
    <source>
        <dbReference type="Proteomes" id="UP000663873"/>
    </source>
</evidence>
<dbReference type="InterPro" id="IPR036034">
    <property type="entry name" value="PDZ_sf"/>
</dbReference>
<dbReference type="AlphaFoldDB" id="A0A821SBK8"/>
<proteinExistence type="predicted"/>
<reference evidence="2" key="1">
    <citation type="submission" date="2021-02" db="EMBL/GenBank/DDBJ databases">
        <authorList>
            <person name="Nowell W R."/>
        </authorList>
    </citation>
    <scope>NUCLEOTIDE SEQUENCE</scope>
</reference>
<dbReference type="Proteomes" id="UP000663873">
    <property type="component" value="Unassembled WGS sequence"/>
</dbReference>
<dbReference type="EMBL" id="CAJOBP010062168">
    <property type="protein sequence ID" value="CAF4855241.1"/>
    <property type="molecule type" value="Genomic_DNA"/>
</dbReference>
<keyword evidence="3" id="KW-1185">Reference proteome</keyword>
<evidence type="ECO:0000313" key="2">
    <source>
        <dbReference type="EMBL" id="CAF4855241.1"/>
    </source>
</evidence>